<dbReference type="Gene3D" id="3.40.390.10">
    <property type="entry name" value="Collagenase (Catalytic Domain)"/>
    <property type="match status" value="1"/>
</dbReference>
<dbReference type="InterPro" id="IPR034035">
    <property type="entry name" value="Astacin-like_dom"/>
</dbReference>
<keyword evidence="1 2" id="KW-0378">Hydrolase</keyword>
<reference evidence="4" key="1">
    <citation type="submission" date="2021-11" db="EMBL/GenBank/DDBJ databases">
        <authorList>
            <person name="Schell T."/>
        </authorList>
    </citation>
    <scope>NUCLEOTIDE SEQUENCE</scope>
    <source>
        <strain evidence="4">M5</strain>
    </source>
</reference>
<dbReference type="CDD" id="cd04280">
    <property type="entry name" value="ZnMc_astacin_like"/>
    <property type="match status" value="1"/>
</dbReference>
<dbReference type="PANTHER" id="PTHR10127:SF883">
    <property type="entry name" value="ZINC METALLOPROTEINASE NAS-8"/>
    <property type="match status" value="1"/>
</dbReference>
<protein>
    <recommendedName>
        <fullName evidence="2">Metalloendopeptidase</fullName>
        <ecNumber evidence="2">3.4.24.-</ecNumber>
    </recommendedName>
</protein>
<dbReference type="SMART" id="SM00235">
    <property type="entry name" value="ZnMc"/>
    <property type="match status" value="1"/>
</dbReference>
<evidence type="ECO:0000259" key="3">
    <source>
        <dbReference type="PROSITE" id="PS51864"/>
    </source>
</evidence>
<comment type="cofactor">
    <cofactor evidence="1 2">
        <name>Zn(2+)</name>
        <dbReference type="ChEBI" id="CHEBI:29105"/>
    </cofactor>
    <text evidence="1 2">Binds 1 zinc ion per subunit.</text>
</comment>
<feature type="binding site" evidence="1">
    <location>
        <position position="185"/>
    </location>
    <ligand>
        <name>Zn(2+)</name>
        <dbReference type="ChEBI" id="CHEBI:29105"/>
        <note>catalytic</note>
    </ligand>
</feature>
<evidence type="ECO:0000256" key="1">
    <source>
        <dbReference type="PROSITE-ProRule" id="PRU01211"/>
    </source>
</evidence>
<keyword evidence="2" id="KW-0732">Signal</keyword>
<feature type="chain" id="PRO_5035340510" description="Metalloendopeptidase" evidence="2">
    <location>
        <begin position="22"/>
        <end position="281"/>
    </location>
</feature>
<dbReference type="PROSITE" id="PS51864">
    <property type="entry name" value="ASTACIN"/>
    <property type="match status" value="1"/>
</dbReference>
<accession>A0A8J2RRJ3</accession>
<proteinExistence type="predicted"/>
<organism evidence="4 5">
    <name type="scientific">Daphnia galeata</name>
    <dbReference type="NCBI Taxonomy" id="27404"/>
    <lineage>
        <taxon>Eukaryota</taxon>
        <taxon>Metazoa</taxon>
        <taxon>Ecdysozoa</taxon>
        <taxon>Arthropoda</taxon>
        <taxon>Crustacea</taxon>
        <taxon>Branchiopoda</taxon>
        <taxon>Diplostraca</taxon>
        <taxon>Cladocera</taxon>
        <taxon>Anomopoda</taxon>
        <taxon>Daphniidae</taxon>
        <taxon>Daphnia</taxon>
    </lineage>
</organism>
<sequence>MKHVITLVSSALCVLFTSVTATPVLMRDTFEAGDPISEEEFSNAVSSKSAEFDLNSIDFIPWDKQHPELLEGDVMLTAKKNAIVNARGYWPNGIIPYVISADYTAAQRQIIAFAMNEYHNKTCLRFVPRSGESDYIRIKKSGQGCWSYVGRIGGGQDVSLDDGCVSSRAPGVVIHELMHSVGFWHEHMRPDRDTYVKINLTNVRRQYRSNFNKLSTTQVTTLGLSYDYGSVMHYPKGAFGIDPSVAVIKALIGNPVIGQKAAFSELDVMKLNKLYNCAAKC</sequence>
<keyword evidence="5" id="KW-1185">Reference proteome</keyword>
<dbReference type="GO" id="GO:0004222">
    <property type="term" value="F:metalloendopeptidase activity"/>
    <property type="evidence" value="ECO:0007669"/>
    <property type="project" value="UniProtKB-UniRule"/>
</dbReference>
<dbReference type="OrthoDB" id="291007at2759"/>
<dbReference type="EC" id="3.4.24.-" evidence="2"/>
<comment type="caution">
    <text evidence="1">Lacks conserved residue(s) required for the propagation of feature annotation.</text>
</comment>
<name>A0A8J2RRJ3_9CRUS</name>
<dbReference type="AlphaFoldDB" id="A0A8J2RRJ3"/>
<dbReference type="InterPro" id="IPR001506">
    <property type="entry name" value="Peptidase_M12A"/>
</dbReference>
<comment type="caution">
    <text evidence="4">The sequence shown here is derived from an EMBL/GenBank/DDBJ whole genome shotgun (WGS) entry which is preliminary data.</text>
</comment>
<keyword evidence="1 2" id="KW-0479">Metal-binding</keyword>
<feature type="active site" evidence="1">
    <location>
        <position position="176"/>
    </location>
</feature>
<dbReference type="PRINTS" id="PR00480">
    <property type="entry name" value="ASTACIN"/>
</dbReference>
<feature type="binding site" evidence="1">
    <location>
        <position position="179"/>
    </location>
    <ligand>
        <name>Zn(2+)</name>
        <dbReference type="ChEBI" id="CHEBI:29105"/>
        <note>catalytic</note>
    </ligand>
</feature>
<evidence type="ECO:0000313" key="4">
    <source>
        <dbReference type="EMBL" id="CAH0101542.1"/>
    </source>
</evidence>
<evidence type="ECO:0000313" key="5">
    <source>
        <dbReference type="Proteomes" id="UP000789390"/>
    </source>
</evidence>
<dbReference type="Pfam" id="PF01400">
    <property type="entry name" value="Astacin"/>
    <property type="match status" value="1"/>
</dbReference>
<dbReference type="Proteomes" id="UP000789390">
    <property type="component" value="Unassembled WGS sequence"/>
</dbReference>
<gene>
    <name evidence="4" type="ORF">DGAL_LOCUS3876</name>
</gene>
<feature type="signal peptide" evidence="2">
    <location>
        <begin position="1"/>
        <end position="21"/>
    </location>
</feature>
<evidence type="ECO:0000256" key="2">
    <source>
        <dbReference type="RuleBase" id="RU361183"/>
    </source>
</evidence>
<dbReference type="EMBL" id="CAKKLH010000059">
    <property type="protein sequence ID" value="CAH0101542.1"/>
    <property type="molecule type" value="Genomic_DNA"/>
</dbReference>
<dbReference type="SUPFAM" id="SSF55486">
    <property type="entry name" value="Metalloproteases ('zincins'), catalytic domain"/>
    <property type="match status" value="1"/>
</dbReference>
<dbReference type="InterPro" id="IPR024079">
    <property type="entry name" value="MetalloPept_cat_dom_sf"/>
</dbReference>
<keyword evidence="1 2" id="KW-0645">Protease</keyword>
<dbReference type="GO" id="GO:0008270">
    <property type="term" value="F:zinc ion binding"/>
    <property type="evidence" value="ECO:0007669"/>
    <property type="project" value="UniProtKB-UniRule"/>
</dbReference>
<dbReference type="PANTHER" id="PTHR10127">
    <property type="entry name" value="DISCOIDIN, CUB, EGF, LAMININ , AND ZINC METALLOPROTEASE DOMAIN CONTAINING"/>
    <property type="match status" value="1"/>
</dbReference>
<dbReference type="GO" id="GO:0006508">
    <property type="term" value="P:proteolysis"/>
    <property type="evidence" value="ECO:0007669"/>
    <property type="project" value="UniProtKB-KW"/>
</dbReference>
<dbReference type="InterPro" id="IPR006026">
    <property type="entry name" value="Peptidase_Metallo"/>
</dbReference>
<dbReference type="FunFam" id="3.40.390.10:FF:000066">
    <property type="entry name" value="Metalloendopeptidase"/>
    <property type="match status" value="1"/>
</dbReference>
<feature type="domain" description="Peptidase M12A" evidence="3">
    <location>
        <begin position="81"/>
        <end position="278"/>
    </location>
</feature>
<feature type="binding site" evidence="1">
    <location>
        <position position="175"/>
    </location>
    <ligand>
        <name>Zn(2+)</name>
        <dbReference type="ChEBI" id="CHEBI:29105"/>
        <note>catalytic</note>
    </ligand>
</feature>
<keyword evidence="1 2" id="KW-0482">Metalloprotease</keyword>
<keyword evidence="1 2" id="KW-0862">Zinc</keyword>